<dbReference type="Gene3D" id="3.40.50.300">
    <property type="entry name" value="P-loop containing nucleotide triphosphate hydrolases"/>
    <property type="match status" value="3"/>
</dbReference>
<dbReference type="Pfam" id="PF02861">
    <property type="entry name" value="Clp_N"/>
    <property type="match status" value="1"/>
</dbReference>
<dbReference type="InterPro" id="IPR003593">
    <property type="entry name" value="AAA+_ATPase"/>
</dbReference>
<gene>
    <name evidence="8" type="ORF">CAP_5564</name>
</gene>
<keyword evidence="3" id="KW-0067">ATP-binding</keyword>
<dbReference type="Gene3D" id="1.10.8.60">
    <property type="match status" value="1"/>
</dbReference>
<dbReference type="SUPFAM" id="SSF81923">
    <property type="entry name" value="Double Clp-N motif"/>
    <property type="match status" value="1"/>
</dbReference>
<keyword evidence="9" id="KW-1185">Reference proteome</keyword>
<evidence type="ECO:0000256" key="4">
    <source>
        <dbReference type="ARBA" id="ARBA00023186"/>
    </source>
</evidence>
<dbReference type="CDD" id="cd19499">
    <property type="entry name" value="RecA-like_ClpB_Hsp104-like"/>
    <property type="match status" value="1"/>
</dbReference>
<keyword evidence="2" id="KW-0547">Nucleotide-binding</keyword>
<dbReference type="GO" id="GO:0005524">
    <property type="term" value="F:ATP binding"/>
    <property type="evidence" value="ECO:0007669"/>
    <property type="project" value="UniProtKB-KW"/>
</dbReference>
<evidence type="ECO:0000256" key="5">
    <source>
        <dbReference type="SAM" id="Coils"/>
    </source>
</evidence>
<dbReference type="Proteomes" id="UP000019678">
    <property type="component" value="Unassembled WGS sequence"/>
</dbReference>
<dbReference type="SMART" id="SM01086">
    <property type="entry name" value="ClpB_D2-small"/>
    <property type="match status" value="1"/>
</dbReference>
<dbReference type="InterPro" id="IPR017729">
    <property type="entry name" value="ATPase_T6SS_ClpV1"/>
</dbReference>
<dbReference type="Pfam" id="PF07724">
    <property type="entry name" value="AAA_2"/>
    <property type="match status" value="1"/>
</dbReference>
<dbReference type="eggNOG" id="COG0542">
    <property type="taxonomic scope" value="Bacteria"/>
</dbReference>
<protein>
    <submittedName>
        <fullName evidence="8">ClpB protein</fullName>
    </submittedName>
</protein>
<evidence type="ECO:0000313" key="9">
    <source>
        <dbReference type="Proteomes" id="UP000019678"/>
    </source>
</evidence>
<keyword evidence="5" id="KW-0175">Coiled coil</keyword>
<dbReference type="InterPro" id="IPR036628">
    <property type="entry name" value="Clp_N_dom_sf"/>
</dbReference>
<evidence type="ECO:0000259" key="7">
    <source>
        <dbReference type="SMART" id="SM01086"/>
    </source>
</evidence>
<dbReference type="NCBIfam" id="TIGR03345">
    <property type="entry name" value="VI_ClpV1"/>
    <property type="match status" value="1"/>
</dbReference>
<reference evidence="8 9" key="1">
    <citation type="submission" date="2013-05" db="EMBL/GenBank/DDBJ databases">
        <title>Genome assembly of Chondromyces apiculatus DSM 436.</title>
        <authorList>
            <person name="Sharma G."/>
            <person name="Khatri I."/>
            <person name="Kaur C."/>
            <person name="Mayilraj S."/>
            <person name="Subramanian S."/>
        </authorList>
    </citation>
    <scope>NUCLEOTIDE SEQUENCE [LARGE SCALE GENOMIC DNA]</scope>
    <source>
        <strain evidence="8 9">DSM 436</strain>
    </source>
</reference>
<dbReference type="SMART" id="SM00382">
    <property type="entry name" value="AAA"/>
    <property type="match status" value="2"/>
</dbReference>
<name>A0A017T463_9BACT</name>
<evidence type="ECO:0000259" key="6">
    <source>
        <dbReference type="SMART" id="SM00382"/>
    </source>
</evidence>
<dbReference type="FunFam" id="3.40.50.300:FF:000025">
    <property type="entry name" value="ATP-dependent Clp protease subunit"/>
    <property type="match status" value="1"/>
</dbReference>
<dbReference type="STRING" id="1192034.CAP_5564"/>
<dbReference type="InterPro" id="IPR027417">
    <property type="entry name" value="P-loop_NTPase"/>
</dbReference>
<dbReference type="Pfam" id="PF10431">
    <property type="entry name" value="ClpB_D2-small"/>
    <property type="match status" value="1"/>
</dbReference>
<dbReference type="InterPro" id="IPR004176">
    <property type="entry name" value="Clp_R_N"/>
</dbReference>
<proteinExistence type="predicted"/>
<keyword evidence="1" id="KW-0677">Repeat</keyword>
<dbReference type="InterPro" id="IPR003959">
    <property type="entry name" value="ATPase_AAA_core"/>
</dbReference>
<dbReference type="GO" id="GO:0005737">
    <property type="term" value="C:cytoplasm"/>
    <property type="evidence" value="ECO:0007669"/>
    <property type="project" value="TreeGrafter"/>
</dbReference>
<dbReference type="CDD" id="cd00009">
    <property type="entry name" value="AAA"/>
    <property type="match status" value="1"/>
</dbReference>
<dbReference type="GO" id="GO:0016887">
    <property type="term" value="F:ATP hydrolysis activity"/>
    <property type="evidence" value="ECO:0007669"/>
    <property type="project" value="InterPro"/>
</dbReference>
<feature type="domain" description="AAA+ ATPase" evidence="6">
    <location>
        <begin position="619"/>
        <end position="769"/>
    </location>
</feature>
<evidence type="ECO:0000256" key="2">
    <source>
        <dbReference type="ARBA" id="ARBA00022741"/>
    </source>
</evidence>
<keyword evidence="4" id="KW-0143">Chaperone</keyword>
<dbReference type="EMBL" id="ASRX01000047">
    <property type="protein sequence ID" value="EYF03371.1"/>
    <property type="molecule type" value="Genomic_DNA"/>
</dbReference>
<dbReference type="InterPro" id="IPR041546">
    <property type="entry name" value="ClpA/ClpB_AAA_lid"/>
</dbReference>
<evidence type="ECO:0000256" key="1">
    <source>
        <dbReference type="ARBA" id="ARBA00022737"/>
    </source>
</evidence>
<dbReference type="PRINTS" id="PR00300">
    <property type="entry name" value="CLPPROTEASEA"/>
</dbReference>
<sequence length="898" mass="98066">MMLVGTKSIVKQLTRNCTTALETAIGQCVNARHYEVTLEHLMLALLDDAGSDLAFLVMHYDLDPAHLRAALQRSLEDLRKGNAGRPTLSPVMLEWMQDAWVVGSMEYGYQRLRSGLLFMRLVEQPTRYSVSGIGAYLEGISREDLKTNFPKIVSGSKEDAEATAAAGTAGAPGAGKLPAGTASASADSALAKFCVDYTGRARAGQIDPIFGREREIRQIIDILARRRKNNPIIVGDAGVGKTALVEGLALMIVESTAENPRVPPLLQGVDIFGLDLGLLQAGAGVKGEFENRLKQVINEVKSSPKPIILFIDEAHTMIGAGGSQGGGDAANLLKPALARGELRTIAATTWSEYKKYFEKDAALERRFQPVKVDEPNEQVATTMLRGLRPKFEQAHNVIVRDEAVTAAVRLSARYISGRQLPDKAVDLLDTCSARVKVALQQKPAQVEDAEILIENLDTELKALERDHDKGAHVDQEHVGELKEKLAKARADLEKVRAEYARESEGAKRVVEARKKMDESKSEEERDAARREVVKALDELTASQGEVPLLRPDVDEAMVATVVSAWTGIPVGKMVQDDVKALLEMEDRLQRRIKGQAFGITTIAKELRAARAGLKPLNTPQGVFLLVGPSGVGKTETALGIADLMFGGERMMTVINMSEFQEKHTVSRLIGSPPGYVGYGEGGMLTEAVRQRPYTVVLLDEVEKADPDVLNLFYQVFDKGMLSDGEGRLIDFKNTVVILTSNLATDKITNLTVGAREDNPGRQLDADLGFIQEIVESVKPALSAHFKPALLARMTIVPYLPISPDAMGEITRLKLDGLVDRLRKSQRIEATYTDEMVATIAKRCTEVDTGARNIDHILRATLLPQLSVAILEKMSEGPLPKRVQLGIDSSSQFTIQFSD</sequence>
<dbReference type="Pfam" id="PF17871">
    <property type="entry name" value="AAA_lid_9"/>
    <property type="match status" value="1"/>
</dbReference>
<dbReference type="Gene3D" id="1.10.1780.10">
    <property type="entry name" value="Clp, N-terminal domain"/>
    <property type="match status" value="1"/>
</dbReference>
<dbReference type="Pfam" id="PF00004">
    <property type="entry name" value="AAA"/>
    <property type="match status" value="1"/>
</dbReference>
<dbReference type="InterPro" id="IPR050130">
    <property type="entry name" value="ClpA_ClpB"/>
</dbReference>
<dbReference type="GO" id="GO:0034605">
    <property type="term" value="P:cellular response to heat"/>
    <property type="evidence" value="ECO:0007669"/>
    <property type="project" value="TreeGrafter"/>
</dbReference>
<feature type="coiled-coil region" evidence="5">
    <location>
        <begin position="446"/>
        <end position="538"/>
    </location>
</feature>
<dbReference type="AlphaFoldDB" id="A0A017T463"/>
<dbReference type="OrthoDB" id="9803641at2"/>
<evidence type="ECO:0000313" key="8">
    <source>
        <dbReference type="EMBL" id="EYF03371.1"/>
    </source>
</evidence>
<dbReference type="PANTHER" id="PTHR11638:SF181">
    <property type="entry name" value="ATPASE SUBUNIT OF ATP-DEPENDENT PROTEASE"/>
    <property type="match status" value="1"/>
</dbReference>
<dbReference type="RefSeq" id="WP_044246064.1">
    <property type="nucleotide sequence ID" value="NZ_ASRX01000047.1"/>
</dbReference>
<dbReference type="PROSITE" id="PS00870">
    <property type="entry name" value="CLPAB_1"/>
    <property type="match status" value="1"/>
</dbReference>
<organism evidence="8 9">
    <name type="scientific">Chondromyces apiculatus DSM 436</name>
    <dbReference type="NCBI Taxonomy" id="1192034"/>
    <lineage>
        <taxon>Bacteria</taxon>
        <taxon>Pseudomonadati</taxon>
        <taxon>Myxococcota</taxon>
        <taxon>Polyangia</taxon>
        <taxon>Polyangiales</taxon>
        <taxon>Polyangiaceae</taxon>
        <taxon>Chondromyces</taxon>
    </lineage>
</organism>
<dbReference type="InterPro" id="IPR018368">
    <property type="entry name" value="ClpA/B_CS1"/>
</dbReference>
<feature type="domain" description="AAA+ ATPase" evidence="6">
    <location>
        <begin position="227"/>
        <end position="377"/>
    </location>
</feature>
<dbReference type="InterPro" id="IPR001270">
    <property type="entry name" value="ClpA/B"/>
</dbReference>
<evidence type="ECO:0000256" key="3">
    <source>
        <dbReference type="ARBA" id="ARBA00022840"/>
    </source>
</evidence>
<dbReference type="PANTHER" id="PTHR11638">
    <property type="entry name" value="ATP-DEPENDENT CLP PROTEASE"/>
    <property type="match status" value="1"/>
</dbReference>
<dbReference type="SUPFAM" id="SSF52540">
    <property type="entry name" value="P-loop containing nucleoside triphosphate hydrolases"/>
    <property type="match status" value="2"/>
</dbReference>
<comment type="caution">
    <text evidence="8">The sequence shown here is derived from an EMBL/GenBank/DDBJ whole genome shotgun (WGS) entry which is preliminary data.</text>
</comment>
<feature type="domain" description="Clp ATPase C-terminal" evidence="7">
    <location>
        <begin position="801"/>
        <end position="894"/>
    </location>
</feature>
<dbReference type="InterPro" id="IPR019489">
    <property type="entry name" value="Clp_ATPase_C"/>
</dbReference>
<accession>A0A017T463</accession>